<evidence type="ECO:0000313" key="3">
    <source>
        <dbReference type="EMBL" id="CCE63524.1"/>
    </source>
</evidence>
<protein>
    <submittedName>
        <fullName evidence="3">Uncharacterized protein</fullName>
    </submittedName>
</protein>
<sequence>MRNEDTDLEFSWKFINENDGDDVLSSSSANSSDICETENDVSQINKRSLELPVSESKQEETNLSGAEVSGNEERSLATNTYLLICVGIGITILLESVALLYFIHFEKYSFKKHDEGSGANPYRQNFETIVDYIRPDAKDNFHYEGYLQQQLDNFKTGKYYIDFEKNIAIPLKNSTKIWRLGGKIENFNQFQAGYEDVFEYDFEKDVEQILKLIYEDLNLIWIVTKTTINHSAWLNNTIKLLTNISSKLDHWKINIYEKVSYSL</sequence>
<feature type="region of interest" description="Disordered" evidence="1">
    <location>
        <begin position="18"/>
        <end position="41"/>
    </location>
</feature>
<keyword evidence="2" id="KW-0472">Membrane</keyword>
<dbReference type="HOGENOM" id="CLU_1058368_0_0_1"/>
<name>G8BUU2_TETPH</name>
<dbReference type="Proteomes" id="UP000005666">
    <property type="component" value="Chromosome 6"/>
</dbReference>
<proteinExistence type="predicted"/>
<dbReference type="GeneID" id="11535370"/>
<accession>G8BUU2</accession>
<evidence type="ECO:0000256" key="1">
    <source>
        <dbReference type="SAM" id="MobiDB-lite"/>
    </source>
</evidence>
<reference evidence="3 4" key="1">
    <citation type="journal article" date="2011" name="Proc. Natl. Acad. Sci. U.S.A.">
        <title>Evolutionary erosion of yeast sex chromosomes by mating-type switching accidents.</title>
        <authorList>
            <person name="Gordon J.L."/>
            <person name="Armisen D."/>
            <person name="Proux-Wera E."/>
            <person name="Oheigeartaigh S.S."/>
            <person name="Byrne K.P."/>
            <person name="Wolfe K.H."/>
        </authorList>
    </citation>
    <scope>NUCLEOTIDE SEQUENCE [LARGE SCALE GENOMIC DNA]</scope>
    <source>
        <strain evidence="4">ATCC 24235 / CBS 4417 / NBRC 1672 / NRRL Y-8282 / UCD 70-5</strain>
    </source>
</reference>
<gene>
    <name evidence="3" type="primary">TPHA0F00370</name>
    <name evidence="3" type="ordered locus">TPHA_0F00370</name>
</gene>
<dbReference type="RefSeq" id="XP_003685958.1">
    <property type="nucleotide sequence ID" value="XM_003685910.1"/>
</dbReference>
<dbReference type="KEGG" id="tpf:TPHA_0F00370"/>
<keyword evidence="2" id="KW-1133">Transmembrane helix</keyword>
<dbReference type="EMBL" id="HE612861">
    <property type="protein sequence ID" value="CCE63524.1"/>
    <property type="molecule type" value="Genomic_DNA"/>
</dbReference>
<evidence type="ECO:0000313" key="4">
    <source>
        <dbReference type="Proteomes" id="UP000005666"/>
    </source>
</evidence>
<dbReference type="AlphaFoldDB" id="G8BUU2"/>
<keyword evidence="2" id="KW-0812">Transmembrane</keyword>
<organism evidence="3 4">
    <name type="scientific">Tetrapisispora phaffii (strain ATCC 24235 / CBS 4417 / NBRC 1672 / NRRL Y-8282 / UCD 70-5)</name>
    <name type="common">Yeast</name>
    <name type="synonym">Fabospora phaffii</name>
    <dbReference type="NCBI Taxonomy" id="1071381"/>
    <lineage>
        <taxon>Eukaryota</taxon>
        <taxon>Fungi</taxon>
        <taxon>Dikarya</taxon>
        <taxon>Ascomycota</taxon>
        <taxon>Saccharomycotina</taxon>
        <taxon>Saccharomycetes</taxon>
        <taxon>Saccharomycetales</taxon>
        <taxon>Saccharomycetaceae</taxon>
        <taxon>Tetrapisispora</taxon>
    </lineage>
</organism>
<feature type="transmembrane region" description="Helical" evidence="2">
    <location>
        <begin position="81"/>
        <end position="103"/>
    </location>
</feature>
<evidence type="ECO:0000256" key="2">
    <source>
        <dbReference type="SAM" id="Phobius"/>
    </source>
</evidence>
<keyword evidence="4" id="KW-1185">Reference proteome</keyword>